<dbReference type="OrthoDB" id="9813510at2"/>
<evidence type="ECO:0000256" key="7">
    <source>
        <dbReference type="ARBA" id="ARBA00033135"/>
    </source>
</evidence>
<accession>A0A2R4XP33</accession>
<dbReference type="Proteomes" id="UP000244571">
    <property type="component" value="Chromosome"/>
</dbReference>
<reference evidence="8 9" key="1">
    <citation type="submission" date="2018-04" db="EMBL/GenBank/DDBJ databases">
        <title>Bordetella sp. HZ20 isolated from seawater.</title>
        <authorList>
            <person name="Sun C."/>
        </authorList>
    </citation>
    <scope>NUCLEOTIDE SEQUENCE [LARGE SCALE GENOMIC DNA]</scope>
    <source>
        <strain evidence="8 9">HZ20</strain>
    </source>
</reference>
<organism evidence="8 9">
    <name type="scientific">Orrella marina</name>
    <dbReference type="NCBI Taxonomy" id="2163011"/>
    <lineage>
        <taxon>Bacteria</taxon>
        <taxon>Pseudomonadati</taxon>
        <taxon>Pseudomonadota</taxon>
        <taxon>Betaproteobacteria</taxon>
        <taxon>Burkholderiales</taxon>
        <taxon>Alcaligenaceae</taxon>
        <taxon>Orrella</taxon>
    </lineage>
</organism>
<keyword evidence="4" id="KW-0805">Transcription regulation</keyword>
<dbReference type="InterPro" id="IPR011067">
    <property type="entry name" value="Plasmid_toxin/cell-grow_inhib"/>
</dbReference>
<evidence type="ECO:0000256" key="3">
    <source>
        <dbReference type="ARBA" id="ARBA00022491"/>
    </source>
</evidence>
<evidence type="ECO:0000256" key="1">
    <source>
        <dbReference type="ARBA" id="ARBA00005230"/>
    </source>
</evidence>
<keyword evidence="5" id="KW-0804">Transcription</keyword>
<evidence type="ECO:0000256" key="2">
    <source>
        <dbReference type="ARBA" id="ARBA00015075"/>
    </source>
</evidence>
<comment type="similarity">
    <text evidence="1">Belongs to the CcdB toxin family.</text>
</comment>
<dbReference type="Pfam" id="PF01845">
    <property type="entry name" value="CcdB"/>
    <property type="match status" value="1"/>
</dbReference>
<dbReference type="AlphaFoldDB" id="A0A2R4XP33"/>
<keyword evidence="9" id="KW-1185">Reference proteome</keyword>
<dbReference type="SUPFAM" id="SSF50118">
    <property type="entry name" value="Cell growth inhibitor/plasmid maintenance toxic component"/>
    <property type="match status" value="1"/>
</dbReference>
<evidence type="ECO:0000256" key="5">
    <source>
        <dbReference type="ARBA" id="ARBA00023163"/>
    </source>
</evidence>
<evidence type="ECO:0000256" key="4">
    <source>
        <dbReference type="ARBA" id="ARBA00023015"/>
    </source>
</evidence>
<gene>
    <name evidence="8" type="ORF">DBV39_00930</name>
</gene>
<name>A0A2R4XP33_9BURK</name>
<dbReference type="GO" id="GO:0006276">
    <property type="term" value="P:plasmid maintenance"/>
    <property type="evidence" value="ECO:0007669"/>
    <property type="project" value="InterPro"/>
</dbReference>
<dbReference type="Gene3D" id="2.30.30.110">
    <property type="match status" value="1"/>
</dbReference>
<dbReference type="GO" id="GO:0008657">
    <property type="term" value="F:DNA topoisomerase type II (double strand cut, ATP-hydrolyzing) inhibitor activity"/>
    <property type="evidence" value="ECO:0007669"/>
    <property type="project" value="InterPro"/>
</dbReference>
<evidence type="ECO:0000256" key="6">
    <source>
        <dbReference type="ARBA" id="ARBA00029628"/>
    </source>
</evidence>
<dbReference type="InterPro" id="IPR002712">
    <property type="entry name" value="CcdB"/>
</dbReference>
<dbReference type="EMBL" id="CP028901">
    <property type="protein sequence ID" value="AWB35554.1"/>
    <property type="molecule type" value="Genomic_DNA"/>
</dbReference>
<proteinExistence type="inferred from homology"/>
<sequence length="99" mass="11017">MERYNVYPNPSGPGYLLNVQADIMQPFNTRVVVPLLSRDDAPKPAATLNPLFDIDGVEHVMVTQYMAAVPAKELKNPVSSLQHRHDVIVGAIDFLFHGF</sequence>
<keyword evidence="3" id="KW-0678">Repressor</keyword>
<evidence type="ECO:0000313" key="8">
    <source>
        <dbReference type="EMBL" id="AWB35554.1"/>
    </source>
</evidence>
<evidence type="ECO:0000313" key="9">
    <source>
        <dbReference type="Proteomes" id="UP000244571"/>
    </source>
</evidence>
<dbReference type="KEGG" id="boz:DBV39_00930"/>
<protein>
    <recommendedName>
        <fullName evidence="2">Toxin CcdB</fullName>
    </recommendedName>
    <alternativeName>
        <fullName evidence="7">Cytotoxic protein CcdB</fullName>
    </alternativeName>
    <alternativeName>
        <fullName evidence="6">Protein LetD</fullName>
    </alternativeName>
</protein>